<reference evidence="7" key="1">
    <citation type="submission" date="2020-10" db="EMBL/GenBank/DDBJ databases">
        <authorList>
            <person name="Gilroy R."/>
        </authorList>
    </citation>
    <scope>NUCLEOTIDE SEQUENCE</scope>
    <source>
        <strain evidence="7">ChiBcec16-1751</strain>
    </source>
</reference>
<dbReference type="GO" id="GO:0009055">
    <property type="term" value="F:electron transfer activity"/>
    <property type="evidence" value="ECO:0007669"/>
    <property type="project" value="InterPro"/>
</dbReference>
<dbReference type="PANTHER" id="PTHR36118:SF1">
    <property type="entry name" value="ION-TRANSLOCATING OXIDOREDUCTASE COMPLEX SUBUNIT G"/>
    <property type="match status" value="1"/>
</dbReference>
<sequence>MNKKILVPVVVTVVLAAALYGVAVGLLPVTNENRLADLKSILTTLLPGSETFTVEPYSGEDENISAVYKADNGYVVETVTDGYADAITMLVGVSNDGKVTGVVVRDQHETFGLGQKAANDVPFLTQLLLDRETLTVGENVDGVTGATVTSKAVVKAVNSAKAFVTGADVSSSATEWGG</sequence>
<keyword evidence="4" id="KW-0288">FMN</keyword>
<dbReference type="Pfam" id="PF04205">
    <property type="entry name" value="FMN_bind"/>
    <property type="match status" value="1"/>
</dbReference>
<proteinExistence type="predicted"/>
<comment type="caution">
    <text evidence="7">The sequence shown here is derived from an EMBL/GenBank/DDBJ whole genome shotgun (WGS) entry which is preliminary data.</text>
</comment>
<dbReference type="AlphaFoldDB" id="A0A9D1F7L5"/>
<evidence type="ECO:0000259" key="6">
    <source>
        <dbReference type="SMART" id="SM00900"/>
    </source>
</evidence>
<dbReference type="GO" id="GO:0005886">
    <property type="term" value="C:plasma membrane"/>
    <property type="evidence" value="ECO:0007669"/>
    <property type="project" value="InterPro"/>
</dbReference>
<dbReference type="GO" id="GO:0022900">
    <property type="term" value="P:electron transport chain"/>
    <property type="evidence" value="ECO:0007669"/>
    <property type="project" value="InterPro"/>
</dbReference>
<dbReference type="InterPro" id="IPR007329">
    <property type="entry name" value="FMN-bd"/>
</dbReference>
<evidence type="ECO:0000256" key="5">
    <source>
        <dbReference type="ARBA" id="ARBA00022982"/>
    </source>
</evidence>
<dbReference type="SMART" id="SM00900">
    <property type="entry name" value="FMN_bind"/>
    <property type="match status" value="1"/>
</dbReference>
<dbReference type="Proteomes" id="UP000886741">
    <property type="component" value="Unassembled WGS sequence"/>
</dbReference>
<gene>
    <name evidence="7" type="ORF">IAA83_00450</name>
</gene>
<keyword evidence="3" id="KW-0285">Flavoprotein</keyword>
<evidence type="ECO:0000313" key="7">
    <source>
        <dbReference type="EMBL" id="HIS63824.1"/>
    </source>
</evidence>
<evidence type="ECO:0000256" key="2">
    <source>
        <dbReference type="ARBA" id="ARBA00022553"/>
    </source>
</evidence>
<evidence type="ECO:0000256" key="1">
    <source>
        <dbReference type="ARBA" id="ARBA00022448"/>
    </source>
</evidence>
<evidence type="ECO:0000256" key="4">
    <source>
        <dbReference type="ARBA" id="ARBA00022643"/>
    </source>
</evidence>
<dbReference type="PANTHER" id="PTHR36118">
    <property type="entry name" value="ION-TRANSLOCATING OXIDOREDUCTASE COMPLEX SUBUNIT G"/>
    <property type="match status" value="1"/>
</dbReference>
<dbReference type="GO" id="GO:0010181">
    <property type="term" value="F:FMN binding"/>
    <property type="evidence" value="ECO:0007669"/>
    <property type="project" value="InterPro"/>
</dbReference>
<evidence type="ECO:0000256" key="3">
    <source>
        <dbReference type="ARBA" id="ARBA00022630"/>
    </source>
</evidence>
<keyword evidence="2" id="KW-0597">Phosphoprotein</keyword>
<name>A0A9D1F7L5_9FIRM</name>
<protein>
    <submittedName>
        <fullName evidence="7">FMN-binding protein</fullName>
    </submittedName>
</protein>
<dbReference type="InterPro" id="IPR010209">
    <property type="entry name" value="Ion_transpt_RnfG/RsxG"/>
</dbReference>
<evidence type="ECO:0000313" key="8">
    <source>
        <dbReference type="Proteomes" id="UP000886741"/>
    </source>
</evidence>
<keyword evidence="1" id="KW-0813">Transport</keyword>
<dbReference type="EMBL" id="DVJJ01000011">
    <property type="protein sequence ID" value="HIS63824.1"/>
    <property type="molecule type" value="Genomic_DNA"/>
</dbReference>
<reference evidence="7" key="2">
    <citation type="journal article" date="2021" name="PeerJ">
        <title>Extensive microbial diversity within the chicken gut microbiome revealed by metagenomics and culture.</title>
        <authorList>
            <person name="Gilroy R."/>
            <person name="Ravi A."/>
            <person name="Getino M."/>
            <person name="Pursley I."/>
            <person name="Horton D.L."/>
            <person name="Alikhan N.F."/>
            <person name="Baker D."/>
            <person name="Gharbi K."/>
            <person name="Hall N."/>
            <person name="Watson M."/>
            <person name="Adriaenssens E.M."/>
            <person name="Foster-Nyarko E."/>
            <person name="Jarju S."/>
            <person name="Secka A."/>
            <person name="Antonio M."/>
            <person name="Oren A."/>
            <person name="Chaudhuri R.R."/>
            <person name="La Ragione R."/>
            <person name="Hildebrand F."/>
            <person name="Pallen M.J."/>
        </authorList>
    </citation>
    <scope>NUCLEOTIDE SEQUENCE</scope>
    <source>
        <strain evidence="7">ChiBcec16-1751</strain>
    </source>
</reference>
<keyword evidence="5" id="KW-0249">Electron transport</keyword>
<organism evidence="7 8">
    <name type="scientific">Candidatus Avoscillospira avistercoris</name>
    <dbReference type="NCBI Taxonomy" id="2840707"/>
    <lineage>
        <taxon>Bacteria</taxon>
        <taxon>Bacillati</taxon>
        <taxon>Bacillota</taxon>
        <taxon>Clostridia</taxon>
        <taxon>Eubacteriales</taxon>
        <taxon>Oscillospiraceae</taxon>
        <taxon>Oscillospiraceae incertae sedis</taxon>
        <taxon>Candidatus Avoscillospira</taxon>
    </lineage>
</organism>
<feature type="domain" description="FMN-binding" evidence="6">
    <location>
        <begin position="82"/>
        <end position="164"/>
    </location>
</feature>
<accession>A0A9D1F7L5</accession>